<evidence type="ECO:0000256" key="3">
    <source>
        <dbReference type="SAM" id="MobiDB-lite"/>
    </source>
</evidence>
<dbReference type="GO" id="GO:0009055">
    <property type="term" value="F:electron transfer activity"/>
    <property type="evidence" value="ECO:0007669"/>
    <property type="project" value="InterPro"/>
</dbReference>
<keyword evidence="1" id="KW-0479">Metal-binding</keyword>
<comment type="caution">
    <text evidence="5">The sequence shown here is derived from an EMBL/GenBank/DDBJ whole genome shotgun (WGS) entry which is preliminary data.</text>
</comment>
<dbReference type="OrthoDB" id="9787979at2"/>
<gene>
    <name evidence="5" type="ORF">D9V41_07540</name>
</gene>
<dbReference type="AlphaFoldDB" id="A0A3L8PNJ7"/>
<dbReference type="Pfam" id="PF00127">
    <property type="entry name" value="Copper-bind"/>
    <property type="match status" value="1"/>
</dbReference>
<feature type="compositionally biased region" description="Basic and acidic residues" evidence="3">
    <location>
        <begin position="16"/>
        <end position="26"/>
    </location>
</feature>
<keyword evidence="2" id="KW-0186">Copper</keyword>
<dbReference type="InterPro" id="IPR000923">
    <property type="entry name" value="BlueCu_1"/>
</dbReference>
<accession>A0A3L8PNJ7</accession>
<dbReference type="InterPro" id="IPR008972">
    <property type="entry name" value="Cupredoxin"/>
</dbReference>
<sequence>MGHAERLRHRGCALSPERRIQPDGHGRRAGLSHRRGDPGSLLRCAGGVAHVNRRWIASGAAGLVLAAGCAGAGARETALVKVDDNGTTTGVFEPASLVIAPGTEVRWRNVGARSYAVATERGSETGQQFIPDGAEPWHSGDLKPGETYARVFEEEGTYVYWSPDHRDQQMIGTIVVERP</sequence>
<evidence type="ECO:0000256" key="1">
    <source>
        <dbReference type="ARBA" id="ARBA00022723"/>
    </source>
</evidence>
<evidence type="ECO:0000313" key="6">
    <source>
        <dbReference type="Proteomes" id="UP000282515"/>
    </source>
</evidence>
<feature type="domain" description="Blue (type 1) copper" evidence="4">
    <location>
        <begin position="90"/>
        <end position="177"/>
    </location>
</feature>
<keyword evidence="6" id="KW-1185">Reference proteome</keyword>
<evidence type="ECO:0000259" key="4">
    <source>
        <dbReference type="Pfam" id="PF00127"/>
    </source>
</evidence>
<protein>
    <recommendedName>
        <fullName evidence="4">Blue (type 1) copper domain-containing protein</fullName>
    </recommendedName>
</protein>
<dbReference type="EMBL" id="RDBF01000004">
    <property type="protein sequence ID" value="RLV56369.1"/>
    <property type="molecule type" value="Genomic_DNA"/>
</dbReference>
<feature type="compositionally biased region" description="Basic residues" evidence="3">
    <location>
        <begin position="1"/>
        <end position="11"/>
    </location>
</feature>
<proteinExistence type="predicted"/>
<dbReference type="Proteomes" id="UP000282515">
    <property type="component" value="Unassembled WGS sequence"/>
</dbReference>
<evidence type="ECO:0000313" key="5">
    <source>
        <dbReference type="EMBL" id="RLV56369.1"/>
    </source>
</evidence>
<dbReference type="GO" id="GO:0005507">
    <property type="term" value="F:copper ion binding"/>
    <property type="evidence" value="ECO:0007669"/>
    <property type="project" value="InterPro"/>
</dbReference>
<organism evidence="5 6">
    <name type="scientific">Aeromicrobium phragmitis</name>
    <dbReference type="NCBI Taxonomy" id="2478914"/>
    <lineage>
        <taxon>Bacteria</taxon>
        <taxon>Bacillati</taxon>
        <taxon>Actinomycetota</taxon>
        <taxon>Actinomycetes</taxon>
        <taxon>Propionibacteriales</taxon>
        <taxon>Nocardioidaceae</taxon>
        <taxon>Aeromicrobium</taxon>
    </lineage>
</organism>
<evidence type="ECO:0000256" key="2">
    <source>
        <dbReference type="ARBA" id="ARBA00023008"/>
    </source>
</evidence>
<name>A0A3L8PNJ7_9ACTN</name>
<feature type="region of interest" description="Disordered" evidence="3">
    <location>
        <begin position="1"/>
        <end position="36"/>
    </location>
</feature>
<dbReference type="SUPFAM" id="SSF49503">
    <property type="entry name" value="Cupredoxins"/>
    <property type="match status" value="1"/>
</dbReference>
<reference evidence="5 6" key="1">
    <citation type="submission" date="2018-10" db="EMBL/GenBank/DDBJ databases">
        <title>Aeromicrobium sp. 9W16Y-2 whole genome shotgun sequence.</title>
        <authorList>
            <person name="Li F."/>
        </authorList>
    </citation>
    <scope>NUCLEOTIDE SEQUENCE [LARGE SCALE GENOMIC DNA]</scope>
    <source>
        <strain evidence="5 6">9W16Y-2</strain>
    </source>
</reference>
<dbReference type="Gene3D" id="2.60.40.420">
    <property type="entry name" value="Cupredoxins - blue copper proteins"/>
    <property type="match status" value="1"/>
</dbReference>